<protein>
    <recommendedName>
        <fullName evidence="2">DUF7746 domain-containing protein</fullName>
    </recommendedName>
</protein>
<reference evidence="3 4" key="1">
    <citation type="journal article" date="2022" name="G3 (Bethesda)">
        <title>Whole-genome sequence and methylome profiling of the almond [Prunus dulcis (Mill.) D.A. Webb] cultivar 'Nonpareil'.</title>
        <authorList>
            <person name="D'Amico-Willman K.M."/>
            <person name="Ouma W.Z."/>
            <person name="Meulia T."/>
            <person name="Sideli G.M."/>
            <person name="Gradziel T.M."/>
            <person name="Fresnedo-Ramirez J."/>
        </authorList>
    </citation>
    <scope>NUCLEOTIDE SEQUENCE [LARGE SCALE GENOMIC DNA]</scope>
    <source>
        <strain evidence="3">Clone GOH B32 T37-40</strain>
    </source>
</reference>
<feature type="compositionally biased region" description="Polar residues" evidence="1">
    <location>
        <begin position="62"/>
        <end position="83"/>
    </location>
</feature>
<gene>
    <name evidence="3" type="ORF">L3X38_011622</name>
</gene>
<organism evidence="3 4">
    <name type="scientific">Prunus dulcis</name>
    <name type="common">Almond</name>
    <name type="synonym">Amygdalus dulcis</name>
    <dbReference type="NCBI Taxonomy" id="3755"/>
    <lineage>
        <taxon>Eukaryota</taxon>
        <taxon>Viridiplantae</taxon>
        <taxon>Streptophyta</taxon>
        <taxon>Embryophyta</taxon>
        <taxon>Tracheophyta</taxon>
        <taxon>Spermatophyta</taxon>
        <taxon>Magnoliopsida</taxon>
        <taxon>eudicotyledons</taxon>
        <taxon>Gunneridae</taxon>
        <taxon>Pentapetalae</taxon>
        <taxon>rosids</taxon>
        <taxon>fabids</taxon>
        <taxon>Rosales</taxon>
        <taxon>Rosaceae</taxon>
        <taxon>Amygdaloideae</taxon>
        <taxon>Amygdaleae</taxon>
        <taxon>Prunus</taxon>
    </lineage>
</organism>
<evidence type="ECO:0000313" key="3">
    <source>
        <dbReference type="EMBL" id="KAI5343746.1"/>
    </source>
</evidence>
<dbReference type="EMBL" id="JAJFAZ020000002">
    <property type="protein sequence ID" value="KAI5343746.1"/>
    <property type="molecule type" value="Genomic_DNA"/>
</dbReference>
<dbReference type="InterPro" id="IPR056648">
    <property type="entry name" value="DUF7746"/>
</dbReference>
<accession>A0AAD4ZFL2</accession>
<comment type="caution">
    <text evidence="3">The sequence shown here is derived from an EMBL/GenBank/DDBJ whole genome shotgun (WGS) entry which is preliminary data.</text>
</comment>
<feature type="domain" description="DUF7746" evidence="2">
    <location>
        <begin position="143"/>
        <end position="178"/>
    </location>
</feature>
<feature type="region of interest" description="Disordered" evidence="1">
    <location>
        <begin position="102"/>
        <end position="129"/>
    </location>
</feature>
<evidence type="ECO:0000256" key="1">
    <source>
        <dbReference type="SAM" id="MobiDB-lite"/>
    </source>
</evidence>
<dbReference type="Pfam" id="PF24925">
    <property type="entry name" value="DUF7746"/>
    <property type="match status" value="1"/>
</dbReference>
<sequence>MDKPLVKFNELKPESSLKVNSIMRKIAEMFQELTPVKPKPNKDKDKGKEEETSAKVLHFEVNSGSESAMSLDSISSQESETSNISKIEQAFNNLQSNQNSQSLKVSCSTGKANPTSLTKNWYPKPTPPDVQFKERTQSQFSVSSDKLYEWNIDGLSEQEILNKLQHMSMVANSYATNHQLKQ</sequence>
<proteinExistence type="predicted"/>
<name>A0AAD4ZFL2_PRUDU</name>
<keyword evidence="4" id="KW-1185">Reference proteome</keyword>
<feature type="compositionally biased region" description="Polar residues" evidence="1">
    <location>
        <begin position="104"/>
        <end position="119"/>
    </location>
</feature>
<dbReference type="AlphaFoldDB" id="A0AAD4ZFL2"/>
<dbReference type="Proteomes" id="UP001054821">
    <property type="component" value="Chromosome 2"/>
</dbReference>
<evidence type="ECO:0000313" key="4">
    <source>
        <dbReference type="Proteomes" id="UP001054821"/>
    </source>
</evidence>
<evidence type="ECO:0000259" key="2">
    <source>
        <dbReference type="Pfam" id="PF24925"/>
    </source>
</evidence>
<feature type="region of interest" description="Disordered" evidence="1">
    <location>
        <begin position="31"/>
        <end position="83"/>
    </location>
</feature>
<feature type="compositionally biased region" description="Basic and acidic residues" evidence="1">
    <location>
        <begin position="40"/>
        <end position="53"/>
    </location>
</feature>